<evidence type="ECO:0000256" key="2">
    <source>
        <dbReference type="SAM" id="MobiDB-lite"/>
    </source>
</evidence>
<proteinExistence type="predicted"/>
<accession>A0ABP8JZ17</accession>
<dbReference type="Pfam" id="PF13555">
    <property type="entry name" value="AAA_29"/>
    <property type="match status" value="1"/>
</dbReference>
<name>A0ABP8JZ17_9MICO</name>
<feature type="compositionally biased region" description="Basic and acidic residues" evidence="2">
    <location>
        <begin position="420"/>
        <end position="437"/>
    </location>
</feature>
<sequence length="1126" mass="125566">MTDALFSALEVDLGTGVRPGYRLHRLELLNWGTFDGRCEVLQLSGDNTLVTGDIGSGKSTLVDAVTTLLLPANRISYNKAAGAETRERSLRTYVLGHYKSERVESTGASRAVGLRDQSSYSVILGVFRNEGYEQDVTLAQVFWMPGTSESQPRRFFVTAEDDLSIVADFTEFGTDPADLKRRLRTRGASVHDHYPDYGTRLRRLLGIRSEQALELFHQTISMKSVGNLTDFVRHHMLEPAVAGTRIAALVQHFEDLTRAHDAVRKARDQLEQLEPIVVACDDFDARGQAITEARHALDALPVWAAEHRLRLLGEEQVRLEQGRRDLDDALVRAQRRQDELSDEHAGLVRAREGIAGGRLGAIEVESAAAAVRRDECRSRADQLNHHLSVLDIPPVDDEGSFEHAQAAARARGDVLVAQRESGHQRRTDASIAVRDAERESSTLQAEIASLRGRASNIDSASLKVRDRLASALGVDVASLPFVGELVQVRADQGQWRGAAERVLRGFALSVLVPSELYAAASRWVDEHHLGARFVYYRASDVVNRRPSVAVEDNTLAQVLEIREGPHAAWLTAELRSRADHARVHHVDELREHRKAVTLLGQVKTDRRHEKDDRFALEDRTRWVLGWSNADKVDALIERGATVQAQLTAARDALDAAKVDTDRHDAEAASVAQVLAVSSWSLVDWRSAAQRIDELARERDVLQRGNAEVEALHARLAEVERARAAQGAVVTDLTEKVGALKGEHRRNADQQRFAEADLDAVATDQLAGLRTAYELLESRHDAPATLEACSLAERDLQREFSASIQSHQEKQSAARERAAKRIAAFRQAWPSDTTELGADVLAAAEYRALRDRITGDDLPRFEAEFKRQLNTNTINDIAGFQAWLDQSAQTIRSRIDTINESLSAIDYSPGTRIRLLTEPSTNHEVRAFRDDLRACTDDALSTDDQYSEERFRRVQAIIGRFRGREGFTEADKRWTDLVTDVRNWFVFAASEREADSQVEREHYTDSDGKSGGQKEKLAYTILAASLAYQFGLEWGVPKSRDFRFAVIDEAFGRGSDASTRYALDLFAKLGLQLLVVTPLQKVHVIEPYVSAVGFVENRTGQRSRLQTLTIEEYHAERAEHGRAGRPS</sequence>
<evidence type="ECO:0000313" key="3">
    <source>
        <dbReference type="EMBL" id="GAA4398303.1"/>
    </source>
</evidence>
<evidence type="ECO:0000256" key="1">
    <source>
        <dbReference type="SAM" id="Coils"/>
    </source>
</evidence>
<dbReference type="SUPFAM" id="SSF52540">
    <property type="entry name" value="P-loop containing nucleoside triphosphate hydrolases"/>
    <property type="match status" value="1"/>
</dbReference>
<reference evidence="4" key="1">
    <citation type="journal article" date="2019" name="Int. J. Syst. Evol. Microbiol.">
        <title>The Global Catalogue of Microorganisms (GCM) 10K type strain sequencing project: providing services to taxonomists for standard genome sequencing and annotation.</title>
        <authorList>
            <consortium name="The Broad Institute Genomics Platform"/>
            <consortium name="The Broad Institute Genome Sequencing Center for Infectious Disease"/>
            <person name="Wu L."/>
            <person name="Ma J."/>
        </authorList>
    </citation>
    <scope>NUCLEOTIDE SEQUENCE [LARGE SCALE GENOMIC DNA]</scope>
    <source>
        <strain evidence="4">JCM 17738</strain>
    </source>
</reference>
<comment type="caution">
    <text evidence="3">The sequence shown here is derived from an EMBL/GenBank/DDBJ whole genome shotgun (WGS) entry which is preliminary data.</text>
</comment>
<keyword evidence="3" id="KW-0067">ATP-binding</keyword>
<feature type="coiled-coil region" evidence="1">
    <location>
        <begin position="691"/>
        <end position="721"/>
    </location>
</feature>
<dbReference type="InterPro" id="IPR027417">
    <property type="entry name" value="P-loop_NTPase"/>
</dbReference>
<dbReference type="Gene3D" id="3.40.50.300">
    <property type="entry name" value="P-loop containing nucleotide triphosphate hydrolases"/>
    <property type="match status" value="1"/>
</dbReference>
<keyword evidence="1" id="KW-0175">Coiled coil</keyword>
<keyword evidence="4" id="KW-1185">Reference proteome</keyword>
<organism evidence="3 4">
    <name type="scientific">Ornithinibacter aureus</name>
    <dbReference type="NCBI Taxonomy" id="622664"/>
    <lineage>
        <taxon>Bacteria</taxon>
        <taxon>Bacillati</taxon>
        <taxon>Actinomycetota</taxon>
        <taxon>Actinomycetes</taxon>
        <taxon>Micrococcales</taxon>
        <taxon>Intrasporangiaceae</taxon>
        <taxon>Ornithinibacter</taxon>
    </lineage>
</organism>
<dbReference type="Pfam" id="PF13558">
    <property type="entry name" value="SbcC_Walker_B"/>
    <property type="match status" value="1"/>
</dbReference>
<gene>
    <name evidence="3" type="ORF">GCM10023153_22990</name>
</gene>
<dbReference type="RefSeq" id="WP_159902011.1">
    <property type="nucleotide sequence ID" value="NZ_BAABFX010000032.1"/>
</dbReference>
<protein>
    <submittedName>
        <fullName evidence="3">ATP-binding protein</fullName>
    </submittedName>
</protein>
<keyword evidence="3" id="KW-0547">Nucleotide-binding</keyword>
<dbReference type="GO" id="GO:0005524">
    <property type="term" value="F:ATP binding"/>
    <property type="evidence" value="ECO:0007669"/>
    <property type="project" value="UniProtKB-KW"/>
</dbReference>
<evidence type="ECO:0000313" key="4">
    <source>
        <dbReference type="Proteomes" id="UP001500390"/>
    </source>
</evidence>
<dbReference type="EMBL" id="BAABFX010000032">
    <property type="protein sequence ID" value="GAA4398303.1"/>
    <property type="molecule type" value="Genomic_DNA"/>
</dbReference>
<dbReference type="Proteomes" id="UP001500390">
    <property type="component" value="Unassembled WGS sequence"/>
</dbReference>
<feature type="region of interest" description="Disordered" evidence="2">
    <location>
        <begin position="418"/>
        <end position="437"/>
    </location>
</feature>